<feature type="compositionally biased region" description="Polar residues" evidence="2">
    <location>
        <begin position="542"/>
        <end position="564"/>
    </location>
</feature>
<gene>
    <name evidence="4" type="primary">Gprin3</name>
    <name evidence="4" type="ORF">TICMUR_R08140</name>
</gene>
<feature type="compositionally biased region" description="Low complexity" evidence="2">
    <location>
        <begin position="479"/>
        <end position="491"/>
    </location>
</feature>
<feature type="compositionally biased region" description="Polar residues" evidence="2">
    <location>
        <begin position="743"/>
        <end position="759"/>
    </location>
</feature>
<feature type="compositionally biased region" description="Low complexity" evidence="2">
    <location>
        <begin position="627"/>
        <end position="649"/>
    </location>
</feature>
<comment type="function">
    <text evidence="1">May be involved in neurite outgrowth.</text>
</comment>
<comment type="caution">
    <text evidence="4">The sequence shown here is derived from an EMBL/GenBank/DDBJ whole genome shotgun (WGS) entry which is preliminary data.</text>
</comment>
<feature type="region of interest" description="Disordered" evidence="2">
    <location>
        <begin position="1"/>
        <end position="52"/>
    </location>
</feature>
<dbReference type="AlphaFoldDB" id="A0A850YRQ1"/>
<feature type="compositionally biased region" description="Polar residues" evidence="2">
    <location>
        <begin position="289"/>
        <end position="316"/>
    </location>
</feature>
<organism evidence="4 5">
    <name type="scientific">Tichodroma muraria</name>
    <dbReference type="NCBI Taxonomy" id="237442"/>
    <lineage>
        <taxon>Eukaryota</taxon>
        <taxon>Metazoa</taxon>
        <taxon>Chordata</taxon>
        <taxon>Craniata</taxon>
        <taxon>Vertebrata</taxon>
        <taxon>Euteleostomi</taxon>
        <taxon>Archelosauria</taxon>
        <taxon>Archosauria</taxon>
        <taxon>Dinosauria</taxon>
        <taxon>Saurischia</taxon>
        <taxon>Theropoda</taxon>
        <taxon>Coelurosauria</taxon>
        <taxon>Aves</taxon>
        <taxon>Neognathae</taxon>
        <taxon>Neoaves</taxon>
        <taxon>Telluraves</taxon>
        <taxon>Australaves</taxon>
        <taxon>Passeriformes</taxon>
        <taxon>Sittidae</taxon>
        <taxon>Tichodroma</taxon>
    </lineage>
</organism>
<evidence type="ECO:0000256" key="2">
    <source>
        <dbReference type="SAM" id="MobiDB-lite"/>
    </source>
</evidence>
<evidence type="ECO:0000313" key="5">
    <source>
        <dbReference type="Proteomes" id="UP000629438"/>
    </source>
</evidence>
<dbReference type="InterPro" id="IPR026646">
    <property type="entry name" value="GPRIN2-like/GPRIN3"/>
</dbReference>
<feature type="non-terminal residue" evidence="4">
    <location>
        <position position="1"/>
    </location>
</feature>
<sequence length="793" mass="82563">MGTVPDPLRSAKLSLVSTSAEEEHLGDLQAAKHQPQPPSGERASNGFPCSPSSSAGVCLLDLNCTGAASAQRCQQCHTDDDSQQEPFSPRLASTAAEGHPADVKPAGCSQPVGIQAPAAPALVAVGALLVEQDPEMMPAPQSSRQFVQGNQAKTSSLTQIDDSSLKPQGTDDQPALEVLNYSSPGDPVGVNQFCHTSQANLLQRGEKDRAAEKNGSAVCQSALPARQTEADLGGERQTGVEAKSGTADTAQLQPPDKTEAAQSSKAPAQSGHGSPHPVHNLDPTPGSPNPTQLSKFRETGTMTAQPETSPSTQEAVSRTRRDAEVQAVATVESKSASTSPSIFAAFLKGNPPPEEKEELHIIYQGGMGLSQAALTDSLSSQQKFPCSPGITSKSTVVAVTASAQTQPVKQPGVPSDVASPVSADNVKPVLPCSLAAVTSQGTSVGNAEMTSAARDVKDAGPLPEDAPVPPKPIPAEQLGVGSSNQTSSQSGTGAGEPSTTSTDAVPGTQNNVQDLVPHAGSSRSPLLSGKDREVKQKEVLGSSEQKPVQSKDASQGQASPNQSVVKPKEENSVVLDPNGGLNVSSQPAAVRAKACSQDAGEKESRGHGDSGQSQMAGGQNLQAGLTPQLSVSSASLAPPMAASAAPQQQGLQARESRRDLHTAAVPASSQAVPNLGENKKHSTPAMEAKVQVKQSKHVRDVVWDEQGMTWEVYGASLDPESLGIAIQNHLQRQIREHEKLIRAQNSQTRKSISSDTSSNKKLKGRQHNMFQSMLQNFRRPNCCIRPAPSSVLD</sequence>
<dbReference type="PANTHER" id="PTHR15718:SF6">
    <property type="entry name" value="G PROTEIN-REGULATED INDUCER OF NEURITE OUTGROWTH 3"/>
    <property type="match status" value="1"/>
</dbReference>
<feature type="non-terminal residue" evidence="4">
    <location>
        <position position="793"/>
    </location>
</feature>
<feature type="compositionally biased region" description="Basic and acidic residues" evidence="2">
    <location>
        <begin position="529"/>
        <end position="538"/>
    </location>
</feature>
<dbReference type="InterPro" id="IPR032745">
    <property type="entry name" value="GRIN_C"/>
</dbReference>
<reference evidence="4" key="1">
    <citation type="submission" date="2019-09" db="EMBL/GenBank/DDBJ databases">
        <title>Bird 10,000 Genomes (B10K) Project - Family phase.</title>
        <authorList>
            <person name="Zhang G."/>
        </authorList>
    </citation>
    <scope>NUCLEOTIDE SEQUENCE</scope>
    <source>
        <strain evidence="4">B10K-DU-012-47</strain>
    </source>
</reference>
<feature type="region of interest" description="Disordered" evidence="2">
    <location>
        <begin position="71"/>
        <end position="108"/>
    </location>
</feature>
<protein>
    <submittedName>
        <fullName evidence="4">GRIN3 protein</fullName>
    </submittedName>
</protein>
<feature type="compositionally biased region" description="Polar residues" evidence="2">
    <location>
        <begin position="497"/>
        <end position="513"/>
    </location>
</feature>
<feature type="region of interest" description="Disordered" evidence="2">
    <location>
        <begin position="134"/>
        <end position="334"/>
    </location>
</feature>
<feature type="compositionally biased region" description="Polar residues" evidence="2">
    <location>
        <begin position="140"/>
        <end position="171"/>
    </location>
</feature>
<evidence type="ECO:0000259" key="3">
    <source>
        <dbReference type="Pfam" id="PF15235"/>
    </source>
</evidence>
<dbReference type="GO" id="GO:0005886">
    <property type="term" value="C:plasma membrane"/>
    <property type="evidence" value="ECO:0007669"/>
    <property type="project" value="TreeGrafter"/>
</dbReference>
<keyword evidence="5" id="KW-1185">Reference proteome</keyword>
<feature type="compositionally biased region" description="Polar residues" evidence="2">
    <location>
        <begin position="610"/>
        <end position="625"/>
    </location>
</feature>
<dbReference type="Proteomes" id="UP000629438">
    <property type="component" value="Unassembled WGS sequence"/>
</dbReference>
<dbReference type="OrthoDB" id="10049175at2759"/>
<dbReference type="GO" id="GO:0031175">
    <property type="term" value="P:neuron projection development"/>
    <property type="evidence" value="ECO:0007669"/>
    <property type="project" value="TreeGrafter"/>
</dbReference>
<name>A0A850YRQ1_9PASS</name>
<dbReference type="Pfam" id="PF15235">
    <property type="entry name" value="GRIN_C"/>
    <property type="match status" value="1"/>
</dbReference>
<feature type="region of interest" description="Disordered" evidence="2">
    <location>
        <begin position="439"/>
        <end position="683"/>
    </location>
</feature>
<feature type="region of interest" description="Disordered" evidence="2">
    <location>
        <begin position="742"/>
        <end position="764"/>
    </location>
</feature>
<evidence type="ECO:0000313" key="4">
    <source>
        <dbReference type="EMBL" id="NWH99178.1"/>
    </source>
</evidence>
<feature type="domain" description="G protein-regulated inducer of neurite outgrowth C-terminal" evidence="3">
    <location>
        <begin position="654"/>
        <end position="788"/>
    </location>
</feature>
<dbReference type="EMBL" id="WAAG01021655">
    <property type="protein sequence ID" value="NWH99178.1"/>
    <property type="molecule type" value="Genomic_DNA"/>
</dbReference>
<feature type="compositionally biased region" description="Pro residues" evidence="2">
    <location>
        <begin position="464"/>
        <end position="473"/>
    </location>
</feature>
<accession>A0A850YRQ1</accession>
<dbReference type="PANTHER" id="PTHR15718">
    <property type="entry name" value="G PROTEIN-REGULATED INDUCER OF NEURITE OUTGROWTH C-TERMINAL DOMAIN-CONTAINING PROTEIN"/>
    <property type="match status" value="1"/>
</dbReference>
<proteinExistence type="predicted"/>
<feature type="compositionally biased region" description="Basic and acidic residues" evidence="2">
    <location>
        <begin position="599"/>
        <end position="608"/>
    </location>
</feature>
<feature type="compositionally biased region" description="Polar residues" evidence="2">
    <location>
        <begin position="439"/>
        <end position="449"/>
    </location>
</feature>
<evidence type="ECO:0000256" key="1">
    <source>
        <dbReference type="ARBA" id="ARBA00002358"/>
    </source>
</evidence>